<dbReference type="Proteomes" id="UP001058074">
    <property type="component" value="Unassembled WGS sequence"/>
</dbReference>
<evidence type="ECO:0000313" key="2">
    <source>
        <dbReference type="Proteomes" id="UP001058074"/>
    </source>
</evidence>
<accession>A0ACB5R8E3</accession>
<protein>
    <submittedName>
        <fullName evidence="1">TVP38/TMEM64 family protein</fullName>
    </submittedName>
</protein>
<keyword evidence="2" id="KW-1185">Reference proteome</keyword>
<reference evidence="1" key="1">
    <citation type="journal article" date="2025" name="Int. J. Syst. Evol. Microbiol.">
        <title>Inconstantimicrobium mannanitabidum sp. nov., a novel member of the family Clostridiaceae isolated from anoxic soil under the treatment of reductive soil disinfestation.</title>
        <authorList>
            <person name="Ueki A."/>
            <person name="Tonouchi A."/>
            <person name="Honma S."/>
            <person name="Kaku N."/>
            <person name="Ueki K."/>
        </authorList>
    </citation>
    <scope>NUCLEOTIDE SEQUENCE</scope>
    <source>
        <strain evidence="1">TW13</strain>
    </source>
</reference>
<sequence>MKKRNKIIMTLIFWIIIVLILYSMGLLTTDFNKINLIIGDNPIKMRFLFVLFSTVRIAFFIPQTIFTIGGSMVFGPYEGFFLSILSLVISHSILYAIGIFFEKQLLGEGFFEKNKENITVLSKHGYKVLALGVACPVTPSDFMTILAACIKLNYKKSILTVLIASAPMTFLYGFLGNGFKETAIFRIFVAIVIVLVSYYTFRIWNKIKKS</sequence>
<evidence type="ECO:0000313" key="1">
    <source>
        <dbReference type="EMBL" id="GKX65236.1"/>
    </source>
</evidence>
<organism evidence="1 2">
    <name type="scientific">Inconstantimicrobium mannanitabidum</name>
    <dbReference type="NCBI Taxonomy" id="1604901"/>
    <lineage>
        <taxon>Bacteria</taxon>
        <taxon>Bacillati</taxon>
        <taxon>Bacillota</taxon>
        <taxon>Clostridia</taxon>
        <taxon>Eubacteriales</taxon>
        <taxon>Clostridiaceae</taxon>
        <taxon>Inconstantimicrobium</taxon>
    </lineage>
</organism>
<gene>
    <name evidence="1" type="ORF">rsdtw13_04940</name>
</gene>
<comment type="caution">
    <text evidence="1">The sequence shown here is derived from an EMBL/GenBank/DDBJ whole genome shotgun (WGS) entry which is preliminary data.</text>
</comment>
<dbReference type="EMBL" id="BROD01000001">
    <property type="protein sequence ID" value="GKX65236.1"/>
    <property type="molecule type" value="Genomic_DNA"/>
</dbReference>
<proteinExistence type="predicted"/>
<name>A0ACB5R8E3_9CLOT</name>